<sequence>NPVSPKYMLDPAAAMYPHAQVTQGAAGYPSSPGYTMQGPHIVQYSSPGLVATTAVSPQYGGGASVANPVQTSALTGANSVSANRSPGQTPQQYAVAVPLQPYAAVAASEQAAT</sequence>
<proteinExistence type="predicted"/>
<feature type="non-terminal residue" evidence="1">
    <location>
        <position position="1"/>
    </location>
</feature>
<dbReference type="AlphaFoldDB" id="A0AA38H076"/>
<gene>
    <name evidence="1" type="ORF">KI387_003115</name>
</gene>
<accession>A0AA38H076</accession>
<keyword evidence="2" id="KW-1185">Reference proteome</keyword>
<reference evidence="1 2" key="1">
    <citation type="journal article" date="2021" name="Nat. Plants">
        <title>The Taxus genome provides insights into paclitaxel biosynthesis.</title>
        <authorList>
            <person name="Xiong X."/>
            <person name="Gou J."/>
            <person name="Liao Q."/>
            <person name="Li Y."/>
            <person name="Zhou Q."/>
            <person name="Bi G."/>
            <person name="Li C."/>
            <person name="Du R."/>
            <person name="Wang X."/>
            <person name="Sun T."/>
            <person name="Guo L."/>
            <person name="Liang H."/>
            <person name="Lu P."/>
            <person name="Wu Y."/>
            <person name="Zhang Z."/>
            <person name="Ro D.K."/>
            <person name="Shang Y."/>
            <person name="Huang S."/>
            <person name="Yan J."/>
        </authorList>
    </citation>
    <scope>NUCLEOTIDE SEQUENCE [LARGE SCALE GENOMIC DNA]</scope>
    <source>
        <strain evidence="1">Ta-2019</strain>
    </source>
</reference>
<evidence type="ECO:0000313" key="2">
    <source>
        <dbReference type="Proteomes" id="UP000824469"/>
    </source>
</evidence>
<dbReference type="EMBL" id="JAHRHJ020000001">
    <property type="protein sequence ID" value="KAH9331007.1"/>
    <property type="molecule type" value="Genomic_DNA"/>
</dbReference>
<organism evidence="1 2">
    <name type="scientific">Taxus chinensis</name>
    <name type="common">Chinese yew</name>
    <name type="synonym">Taxus wallichiana var. chinensis</name>
    <dbReference type="NCBI Taxonomy" id="29808"/>
    <lineage>
        <taxon>Eukaryota</taxon>
        <taxon>Viridiplantae</taxon>
        <taxon>Streptophyta</taxon>
        <taxon>Embryophyta</taxon>
        <taxon>Tracheophyta</taxon>
        <taxon>Spermatophyta</taxon>
        <taxon>Pinopsida</taxon>
        <taxon>Pinidae</taxon>
        <taxon>Conifers II</taxon>
        <taxon>Cupressales</taxon>
        <taxon>Taxaceae</taxon>
        <taxon>Taxus</taxon>
    </lineage>
</organism>
<comment type="caution">
    <text evidence="1">The sequence shown here is derived from an EMBL/GenBank/DDBJ whole genome shotgun (WGS) entry which is preliminary data.</text>
</comment>
<protein>
    <submittedName>
        <fullName evidence="1">Uncharacterized protein</fullName>
    </submittedName>
</protein>
<dbReference type="Proteomes" id="UP000824469">
    <property type="component" value="Unassembled WGS sequence"/>
</dbReference>
<name>A0AA38H076_TAXCH</name>
<evidence type="ECO:0000313" key="1">
    <source>
        <dbReference type="EMBL" id="KAH9331007.1"/>
    </source>
</evidence>